<proteinExistence type="predicted"/>
<dbReference type="PaxDb" id="523849-OCC_07711"/>
<protein>
    <submittedName>
        <fullName evidence="1">Uncharacterized protein</fullName>
    </submittedName>
</protein>
<dbReference type="EMBL" id="CP006670">
    <property type="protein sequence ID" value="EHR79368.1"/>
    <property type="molecule type" value="Genomic_DNA"/>
</dbReference>
<dbReference type="RefSeq" id="WP_004066997.1">
    <property type="nucleotide sequence ID" value="NC_022084.1"/>
</dbReference>
<name>H3ZL29_THELN</name>
<reference evidence="1 2" key="1">
    <citation type="journal article" date="2012" name="J. Bacteriol.">
        <title>Genome sequence of the model hyperthermophilic archaeon Thermococcus litoralis NS-C.</title>
        <authorList>
            <person name="Gardner A.F."/>
            <person name="Kumar S."/>
            <person name="Perler F.B."/>
        </authorList>
    </citation>
    <scope>NUCLEOTIDE SEQUENCE [LARGE SCALE GENOMIC DNA]</scope>
    <source>
        <strain evidence="2">ATCC 51850 / DSM 5473 / JCM 8560 / NS-C</strain>
    </source>
</reference>
<gene>
    <name evidence="1" type="ORF">OCC_07711</name>
</gene>
<dbReference type="STRING" id="523849.OCC_07711"/>
<organism evidence="1 2">
    <name type="scientific">Thermococcus litoralis (strain ATCC 51850 / DSM 5473 / JCM 8560 / NS-C)</name>
    <dbReference type="NCBI Taxonomy" id="523849"/>
    <lineage>
        <taxon>Archaea</taxon>
        <taxon>Methanobacteriati</taxon>
        <taxon>Methanobacteriota</taxon>
        <taxon>Thermococci</taxon>
        <taxon>Thermococcales</taxon>
        <taxon>Thermococcaceae</taxon>
        <taxon>Thermococcus</taxon>
    </lineage>
</organism>
<accession>H3ZL29</accession>
<dbReference type="AlphaFoldDB" id="H3ZL29"/>
<evidence type="ECO:0000313" key="1">
    <source>
        <dbReference type="EMBL" id="EHR79368.1"/>
    </source>
</evidence>
<sequence>MIVRRAVVVFFFLLLIGAFVFSRAMKTAEVQVTIYYPGELVSEGYLVEDGQVILKFHALNSSEEIKTKHETFKVRCFFCNLDLENATILIDGASLNPTCRDYIMSFDNKGDIVGMQYIVSPYNLSEIAEIRIPEGYSFQDLKFENNTLVILVSPGNSEIIKIVRSEVIAEHREGLKRGWVKVIYTDGSRSWEGRVYNFGEGECPVSIKA</sequence>
<dbReference type="Proteomes" id="UP000015502">
    <property type="component" value="Chromosome"/>
</dbReference>
<evidence type="ECO:0000313" key="2">
    <source>
        <dbReference type="Proteomes" id="UP000015502"/>
    </source>
</evidence>
<dbReference type="HOGENOM" id="CLU_1292081_0_0_2"/>
<dbReference type="KEGG" id="tlt:OCC_07711"/>
<keyword evidence="2" id="KW-1185">Reference proteome</keyword>
<dbReference type="GeneID" id="16550817"/>